<dbReference type="Proteomes" id="UP000326921">
    <property type="component" value="Chromosome"/>
</dbReference>
<dbReference type="RefSeq" id="WP_153512879.1">
    <property type="nucleotide sequence ID" value="NZ_CP045652.1"/>
</dbReference>
<keyword evidence="3" id="KW-0238">DNA-binding</keyword>
<keyword evidence="2" id="KW-0805">Transcription regulation</keyword>
<dbReference type="KEGG" id="sphe:GFH32_17725"/>
<evidence type="ECO:0000313" key="6">
    <source>
        <dbReference type="Proteomes" id="UP000326921"/>
    </source>
</evidence>
<evidence type="ECO:0000256" key="2">
    <source>
        <dbReference type="ARBA" id="ARBA00023015"/>
    </source>
</evidence>
<keyword evidence="6" id="KW-1185">Reference proteome</keyword>
<dbReference type="EMBL" id="CP045652">
    <property type="protein sequence ID" value="QGA28052.1"/>
    <property type="molecule type" value="Genomic_DNA"/>
</dbReference>
<protein>
    <submittedName>
        <fullName evidence="5">BlaI/MecI/CopY family transcriptional regulator</fullName>
    </submittedName>
</protein>
<evidence type="ECO:0000256" key="3">
    <source>
        <dbReference type="ARBA" id="ARBA00023125"/>
    </source>
</evidence>
<dbReference type="GO" id="GO:0003677">
    <property type="term" value="F:DNA binding"/>
    <property type="evidence" value="ECO:0007669"/>
    <property type="project" value="UniProtKB-KW"/>
</dbReference>
<sequence>MKPTDSEMEILQVLWKKGQSSVREVFESLEKKDVGYTTILKLMQIMHDKGLVERDTSSKTHLYIAKISKEDTQHQFLDKMIDTVYNGSTSRLVMQALGNERTSQKEIDEIKAFLQNLENN</sequence>
<keyword evidence="4" id="KW-0804">Transcription</keyword>
<dbReference type="Gene3D" id="1.10.4040.10">
    <property type="entry name" value="Penicillinase repressor domain"/>
    <property type="match status" value="1"/>
</dbReference>
<organism evidence="5 6">
    <name type="scientific">Sphingobacterium zhuxiongii</name>
    <dbReference type="NCBI Taxonomy" id="2662364"/>
    <lineage>
        <taxon>Bacteria</taxon>
        <taxon>Pseudomonadati</taxon>
        <taxon>Bacteroidota</taxon>
        <taxon>Sphingobacteriia</taxon>
        <taxon>Sphingobacteriales</taxon>
        <taxon>Sphingobacteriaceae</taxon>
        <taxon>Sphingobacterium</taxon>
    </lineage>
</organism>
<dbReference type="Gene3D" id="1.10.10.10">
    <property type="entry name" value="Winged helix-like DNA-binding domain superfamily/Winged helix DNA-binding domain"/>
    <property type="match status" value="1"/>
</dbReference>
<dbReference type="InterPro" id="IPR036388">
    <property type="entry name" value="WH-like_DNA-bd_sf"/>
</dbReference>
<name>A0A5Q0QJ54_9SPHI</name>
<dbReference type="InterPro" id="IPR036390">
    <property type="entry name" value="WH_DNA-bd_sf"/>
</dbReference>
<comment type="similarity">
    <text evidence="1">Belongs to the BlaI transcriptional regulatory family.</text>
</comment>
<dbReference type="SUPFAM" id="SSF46785">
    <property type="entry name" value="Winged helix' DNA-binding domain"/>
    <property type="match status" value="1"/>
</dbReference>
<dbReference type="Pfam" id="PF03965">
    <property type="entry name" value="Penicillinase_R"/>
    <property type="match status" value="1"/>
</dbReference>
<dbReference type="GO" id="GO:0045892">
    <property type="term" value="P:negative regulation of DNA-templated transcription"/>
    <property type="evidence" value="ECO:0007669"/>
    <property type="project" value="InterPro"/>
</dbReference>
<dbReference type="PIRSF" id="PIRSF019455">
    <property type="entry name" value="CopR_AtkY"/>
    <property type="match status" value="1"/>
</dbReference>
<accession>A0A5Q0QJ54</accession>
<evidence type="ECO:0000256" key="4">
    <source>
        <dbReference type="ARBA" id="ARBA00023163"/>
    </source>
</evidence>
<gene>
    <name evidence="5" type="ORF">GFH32_17725</name>
</gene>
<dbReference type="InterPro" id="IPR005650">
    <property type="entry name" value="BlaI_family"/>
</dbReference>
<evidence type="ECO:0000313" key="5">
    <source>
        <dbReference type="EMBL" id="QGA28052.1"/>
    </source>
</evidence>
<reference evidence="5 6" key="1">
    <citation type="submission" date="2019-10" db="EMBL/GenBank/DDBJ databases">
        <authorList>
            <person name="Dong K."/>
        </authorList>
    </citation>
    <scope>NUCLEOTIDE SEQUENCE [LARGE SCALE GENOMIC DNA]</scope>
    <source>
        <strain evidence="6">dk4302</strain>
    </source>
</reference>
<proteinExistence type="inferred from homology"/>
<dbReference type="AlphaFoldDB" id="A0A5Q0QJ54"/>
<evidence type="ECO:0000256" key="1">
    <source>
        <dbReference type="ARBA" id="ARBA00011046"/>
    </source>
</evidence>